<reference evidence="1" key="1">
    <citation type="submission" date="2014-11" db="EMBL/GenBank/DDBJ databases">
        <authorList>
            <person name="Amaro Gonzalez C."/>
        </authorList>
    </citation>
    <scope>NUCLEOTIDE SEQUENCE</scope>
</reference>
<evidence type="ECO:0000313" key="1">
    <source>
        <dbReference type="EMBL" id="JAH81879.1"/>
    </source>
</evidence>
<reference evidence="1" key="2">
    <citation type="journal article" date="2015" name="Fish Shellfish Immunol.">
        <title>Early steps in the European eel (Anguilla anguilla)-Vibrio vulnificus interaction in the gills: Role of the RtxA13 toxin.</title>
        <authorList>
            <person name="Callol A."/>
            <person name="Pajuelo D."/>
            <person name="Ebbesson L."/>
            <person name="Teles M."/>
            <person name="MacKenzie S."/>
            <person name="Amaro C."/>
        </authorList>
    </citation>
    <scope>NUCLEOTIDE SEQUENCE</scope>
</reference>
<accession>A0A0E9VUP7</accession>
<organism evidence="1">
    <name type="scientific">Anguilla anguilla</name>
    <name type="common">European freshwater eel</name>
    <name type="synonym">Muraena anguilla</name>
    <dbReference type="NCBI Taxonomy" id="7936"/>
    <lineage>
        <taxon>Eukaryota</taxon>
        <taxon>Metazoa</taxon>
        <taxon>Chordata</taxon>
        <taxon>Craniata</taxon>
        <taxon>Vertebrata</taxon>
        <taxon>Euteleostomi</taxon>
        <taxon>Actinopterygii</taxon>
        <taxon>Neopterygii</taxon>
        <taxon>Teleostei</taxon>
        <taxon>Anguilliformes</taxon>
        <taxon>Anguillidae</taxon>
        <taxon>Anguilla</taxon>
    </lineage>
</organism>
<dbReference type="AlphaFoldDB" id="A0A0E9VUP7"/>
<sequence>MGVLSWGVWLENKKIGKKMA</sequence>
<proteinExistence type="predicted"/>
<dbReference type="EMBL" id="GBXM01026698">
    <property type="protein sequence ID" value="JAH81879.1"/>
    <property type="molecule type" value="Transcribed_RNA"/>
</dbReference>
<name>A0A0E9VUP7_ANGAN</name>
<protein>
    <submittedName>
        <fullName evidence="1">Uncharacterized protein</fullName>
    </submittedName>
</protein>